<keyword evidence="7" id="KW-0479">Metal-binding</keyword>
<keyword evidence="11 16" id="KW-1133">Transmembrane helix</keyword>
<evidence type="ECO:0000313" key="18">
    <source>
        <dbReference type="EnsemblPlants" id="AUR62018069-RA:cds"/>
    </source>
</evidence>
<sequence length="337" mass="37602">MADHIGKDYNIPHEQKGYALSGRIMLSAIVILFAVVVIMVCLHVYARWYILRARRRQIRRARRRTHLVFYIEPDNPSDIAPAQSQGLDAAVLKSLPTFTFGKDKVVELEEGEVLECAVCLSEFEEREKGRLLPKCKHCFHVECIDMWFHSHSTCPLCRSPVDAADIPPPPPTVEGEEVVVELSEQSQSVNVPESSNNLGPSHGESDVLSTGSSSFAGRRKGLDLVEVSIEVPRRSQSFCFQGSNSDEPGLSRSPGSGFKSPTSRIMSLKRILSRDKRACDVHATAHNYIRKVVGIMKTFGGSCQRVVVFIPRALVNECDLLDTWPRPVFVEDRTVIS</sequence>
<evidence type="ECO:0000256" key="6">
    <source>
        <dbReference type="ARBA" id="ARBA00022692"/>
    </source>
</evidence>
<comment type="subcellular location">
    <subcellularLocation>
        <location evidence="2">Membrane</location>
        <topology evidence="2">Single-pass membrane protein</topology>
    </subcellularLocation>
</comment>
<dbReference type="InterPro" id="IPR013083">
    <property type="entry name" value="Znf_RING/FYVE/PHD"/>
</dbReference>
<comment type="catalytic activity">
    <reaction evidence="1">
        <text>S-ubiquitinyl-[E2 ubiquitin-conjugating enzyme]-L-cysteine + [acceptor protein]-L-lysine = [E2 ubiquitin-conjugating enzyme]-L-cysteine + N(6)-ubiquitinyl-[acceptor protein]-L-lysine.</text>
        <dbReference type="EC" id="2.3.2.27"/>
    </reaction>
</comment>
<dbReference type="EC" id="2.3.2.27" evidence="4"/>
<dbReference type="Gene3D" id="3.30.40.10">
    <property type="entry name" value="Zinc/RING finger domain, C3HC4 (zinc finger)"/>
    <property type="match status" value="1"/>
</dbReference>
<dbReference type="Gramene" id="AUR62018069-RA">
    <property type="protein sequence ID" value="AUR62018069-RA:cds"/>
    <property type="gene ID" value="AUR62018069"/>
</dbReference>
<feature type="compositionally biased region" description="Polar residues" evidence="15">
    <location>
        <begin position="190"/>
        <end position="199"/>
    </location>
</feature>
<dbReference type="GO" id="GO:0061630">
    <property type="term" value="F:ubiquitin protein ligase activity"/>
    <property type="evidence" value="ECO:0007669"/>
    <property type="project" value="UniProtKB-EC"/>
</dbReference>
<evidence type="ECO:0000256" key="13">
    <source>
        <dbReference type="ARBA" id="ARBA00024209"/>
    </source>
</evidence>
<feature type="compositionally biased region" description="Low complexity" evidence="15">
    <location>
        <begin position="180"/>
        <end position="189"/>
    </location>
</feature>
<keyword evidence="8 14" id="KW-0863">Zinc-finger</keyword>
<evidence type="ECO:0000256" key="10">
    <source>
        <dbReference type="ARBA" id="ARBA00022833"/>
    </source>
</evidence>
<dbReference type="GO" id="GO:0016020">
    <property type="term" value="C:membrane"/>
    <property type="evidence" value="ECO:0007669"/>
    <property type="project" value="UniProtKB-SubCell"/>
</dbReference>
<keyword evidence="19" id="KW-1185">Reference proteome</keyword>
<reference evidence="18" key="1">
    <citation type="journal article" date="2017" name="Nature">
        <title>The genome of Chenopodium quinoa.</title>
        <authorList>
            <person name="Jarvis D.E."/>
            <person name="Ho Y.S."/>
            <person name="Lightfoot D.J."/>
            <person name="Schmoeckel S.M."/>
            <person name="Li B."/>
            <person name="Borm T.J.A."/>
            <person name="Ohyanagi H."/>
            <person name="Mineta K."/>
            <person name="Michell C.T."/>
            <person name="Saber N."/>
            <person name="Kharbatia N.M."/>
            <person name="Rupper R.R."/>
            <person name="Sharp A.R."/>
            <person name="Dally N."/>
            <person name="Boughton B.A."/>
            <person name="Woo Y.H."/>
            <person name="Gao G."/>
            <person name="Schijlen E.G.W.M."/>
            <person name="Guo X."/>
            <person name="Momin A.A."/>
            <person name="Negrao S."/>
            <person name="Al-Babili S."/>
            <person name="Gehring C."/>
            <person name="Roessner U."/>
            <person name="Jung C."/>
            <person name="Murphy K."/>
            <person name="Arold S.T."/>
            <person name="Gojobori T."/>
            <person name="van der Linden C.G."/>
            <person name="van Loo E.N."/>
            <person name="Jellen E.N."/>
            <person name="Maughan P.J."/>
            <person name="Tester M."/>
        </authorList>
    </citation>
    <scope>NUCLEOTIDE SEQUENCE [LARGE SCALE GENOMIC DNA]</scope>
    <source>
        <strain evidence="18">cv. PI 614886</strain>
    </source>
</reference>
<keyword evidence="9" id="KW-0833">Ubl conjugation pathway</keyword>
<protein>
    <recommendedName>
        <fullName evidence="4">RING-type E3 ubiquitin transferase</fullName>
        <ecNumber evidence="4">2.3.2.27</ecNumber>
    </recommendedName>
</protein>
<dbReference type="PANTHER" id="PTHR46913:SF1">
    <property type="entry name" value="RING-H2 FINGER PROTEIN ATL16"/>
    <property type="match status" value="1"/>
</dbReference>
<feature type="region of interest" description="Disordered" evidence="15">
    <location>
        <begin position="240"/>
        <end position="262"/>
    </location>
</feature>
<evidence type="ECO:0000256" key="15">
    <source>
        <dbReference type="SAM" id="MobiDB-lite"/>
    </source>
</evidence>
<dbReference type="InterPro" id="IPR001841">
    <property type="entry name" value="Znf_RING"/>
</dbReference>
<dbReference type="OMA" id="MVFFTAD"/>
<evidence type="ECO:0000256" key="1">
    <source>
        <dbReference type="ARBA" id="ARBA00000900"/>
    </source>
</evidence>
<evidence type="ECO:0000256" key="14">
    <source>
        <dbReference type="PROSITE-ProRule" id="PRU00175"/>
    </source>
</evidence>
<dbReference type="Proteomes" id="UP000596660">
    <property type="component" value="Unplaced"/>
</dbReference>
<comment type="pathway">
    <text evidence="3">Protein modification; protein ubiquitination.</text>
</comment>
<evidence type="ECO:0000256" key="3">
    <source>
        <dbReference type="ARBA" id="ARBA00004906"/>
    </source>
</evidence>
<dbReference type="CDD" id="cd16461">
    <property type="entry name" value="RING-H2_EL5-like"/>
    <property type="match status" value="1"/>
</dbReference>
<dbReference type="PROSITE" id="PS50089">
    <property type="entry name" value="ZF_RING_2"/>
    <property type="match status" value="1"/>
</dbReference>
<dbReference type="SMART" id="SM00184">
    <property type="entry name" value="RING"/>
    <property type="match status" value="1"/>
</dbReference>
<keyword evidence="6 16" id="KW-0812">Transmembrane</keyword>
<evidence type="ECO:0000259" key="17">
    <source>
        <dbReference type="PROSITE" id="PS50089"/>
    </source>
</evidence>
<evidence type="ECO:0000256" key="8">
    <source>
        <dbReference type="ARBA" id="ARBA00022771"/>
    </source>
</evidence>
<evidence type="ECO:0000256" key="16">
    <source>
        <dbReference type="SAM" id="Phobius"/>
    </source>
</evidence>
<dbReference type="GO" id="GO:0016567">
    <property type="term" value="P:protein ubiquitination"/>
    <property type="evidence" value="ECO:0007669"/>
    <property type="project" value="InterPro"/>
</dbReference>
<evidence type="ECO:0000256" key="11">
    <source>
        <dbReference type="ARBA" id="ARBA00022989"/>
    </source>
</evidence>
<evidence type="ECO:0000256" key="4">
    <source>
        <dbReference type="ARBA" id="ARBA00012483"/>
    </source>
</evidence>
<evidence type="ECO:0000256" key="12">
    <source>
        <dbReference type="ARBA" id="ARBA00023136"/>
    </source>
</evidence>
<evidence type="ECO:0000256" key="5">
    <source>
        <dbReference type="ARBA" id="ARBA00022679"/>
    </source>
</evidence>
<dbReference type="SUPFAM" id="SSF57850">
    <property type="entry name" value="RING/U-box"/>
    <property type="match status" value="1"/>
</dbReference>
<name>A0A803LS75_CHEQI</name>
<evidence type="ECO:0000256" key="7">
    <source>
        <dbReference type="ARBA" id="ARBA00022723"/>
    </source>
</evidence>
<feature type="domain" description="RING-type" evidence="17">
    <location>
        <begin position="116"/>
        <end position="158"/>
    </location>
</feature>
<accession>A0A803LS75</accession>
<keyword evidence="5" id="KW-0808">Transferase</keyword>
<organism evidence="18 19">
    <name type="scientific">Chenopodium quinoa</name>
    <name type="common">Quinoa</name>
    <dbReference type="NCBI Taxonomy" id="63459"/>
    <lineage>
        <taxon>Eukaryota</taxon>
        <taxon>Viridiplantae</taxon>
        <taxon>Streptophyta</taxon>
        <taxon>Embryophyta</taxon>
        <taxon>Tracheophyta</taxon>
        <taxon>Spermatophyta</taxon>
        <taxon>Magnoliopsida</taxon>
        <taxon>eudicotyledons</taxon>
        <taxon>Gunneridae</taxon>
        <taxon>Pentapetalae</taxon>
        <taxon>Caryophyllales</taxon>
        <taxon>Chenopodiaceae</taxon>
        <taxon>Chenopodioideae</taxon>
        <taxon>Atripliceae</taxon>
        <taxon>Chenopodium</taxon>
    </lineage>
</organism>
<proteinExistence type="inferred from homology"/>
<dbReference type="EnsemblPlants" id="AUR62018069-RA">
    <property type="protein sequence ID" value="AUR62018069-RA:cds"/>
    <property type="gene ID" value="AUR62018069"/>
</dbReference>
<comment type="similarity">
    <text evidence="13">Belongs to the RING-type zinc finger family. ATL subfamily.</text>
</comment>
<dbReference type="PANTHER" id="PTHR46913">
    <property type="entry name" value="RING-H2 FINGER PROTEIN ATL16"/>
    <property type="match status" value="1"/>
</dbReference>
<dbReference type="GO" id="GO:0008270">
    <property type="term" value="F:zinc ion binding"/>
    <property type="evidence" value="ECO:0007669"/>
    <property type="project" value="UniProtKB-KW"/>
</dbReference>
<evidence type="ECO:0000256" key="2">
    <source>
        <dbReference type="ARBA" id="ARBA00004167"/>
    </source>
</evidence>
<keyword evidence="10" id="KW-0862">Zinc</keyword>
<dbReference type="FunFam" id="3.30.40.10:FF:000187">
    <property type="entry name" value="E3 ubiquitin-protein ligase ATL6"/>
    <property type="match status" value="1"/>
</dbReference>
<evidence type="ECO:0000313" key="19">
    <source>
        <dbReference type="Proteomes" id="UP000596660"/>
    </source>
</evidence>
<dbReference type="AlphaFoldDB" id="A0A803LS75"/>
<feature type="transmembrane region" description="Helical" evidence="16">
    <location>
        <begin position="24"/>
        <end position="50"/>
    </location>
</feature>
<dbReference type="Pfam" id="PF13639">
    <property type="entry name" value="zf-RING_2"/>
    <property type="match status" value="1"/>
</dbReference>
<evidence type="ECO:0000256" key="9">
    <source>
        <dbReference type="ARBA" id="ARBA00022786"/>
    </source>
</evidence>
<keyword evidence="12 16" id="KW-0472">Membrane</keyword>
<feature type="region of interest" description="Disordered" evidence="15">
    <location>
        <begin position="180"/>
        <end position="215"/>
    </location>
</feature>
<reference evidence="18" key="2">
    <citation type="submission" date="2021-03" db="UniProtKB">
        <authorList>
            <consortium name="EnsemblPlants"/>
        </authorList>
    </citation>
    <scope>IDENTIFICATION</scope>
</reference>
<dbReference type="InterPro" id="IPR044600">
    <property type="entry name" value="ATL1/ATL16-like"/>
</dbReference>